<proteinExistence type="predicted"/>
<protein>
    <submittedName>
        <fullName evidence="1">Uncharacterized protein</fullName>
    </submittedName>
</protein>
<gene>
    <name evidence="1" type="ORF">J5O05_13085</name>
</gene>
<name>A0A975HKA4_9GAMM</name>
<dbReference type="EMBL" id="CP072133">
    <property type="protein sequence ID" value="QTH70823.1"/>
    <property type="molecule type" value="Genomic_DNA"/>
</dbReference>
<organism evidence="1 2">
    <name type="scientific">Pseudoalteromonas xiamenensis</name>
    <dbReference type="NCBI Taxonomy" id="882626"/>
    <lineage>
        <taxon>Bacteria</taxon>
        <taxon>Pseudomonadati</taxon>
        <taxon>Pseudomonadota</taxon>
        <taxon>Gammaproteobacteria</taxon>
        <taxon>Alteromonadales</taxon>
        <taxon>Pseudoalteromonadaceae</taxon>
        <taxon>Pseudoalteromonas</taxon>
    </lineage>
</organism>
<dbReference type="Proteomes" id="UP000664904">
    <property type="component" value="Chromosome"/>
</dbReference>
<dbReference type="AlphaFoldDB" id="A0A975HKA4"/>
<dbReference type="RefSeq" id="WP_208842406.1">
    <property type="nucleotide sequence ID" value="NZ_CP072133.1"/>
</dbReference>
<dbReference type="KEGG" id="pxi:J5O05_13085"/>
<evidence type="ECO:0000313" key="2">
    <source>
        <dbReference type="Proteomes" id="UP000664904"/>
    </source>
</evidence>
<accession>A0A975HKA4</accession>
<sequence>MTWFRPLINLFTRSKPTQRNELPVHYFFNATGHILFSTCHTLDQPVPQSVADQFSQVSALLGGMMKVVTTTLNPHTGQYYSPFNYHALNQLIERSGRFIKTSHEVLTVPNSTLASPQYLGLTEVLLGFTLPDVHLPPIRSIVSSFANEAKRMALADNENDIRAAHILFICEYIGGIPLVSVQLFSIDNRLHKALLVDKAKSTSQVWQIEKDSYLFT</sequence>
<reference evidence="1" key="1">
    <citation type="submission" date="2021-03" db="EMBL/GenBank/DDBJ databases">
        <title>Complete Genome of Pseudoalteromonas xiamenensis STKMTI.2, a new potential marine bacterium producing anti-Vibrio compounds.</title>
        <authorList>
            <person name="Handayani D.P."/>
            <person name="Isnansetyo A."/>
            <person name="Istiqomah I."/>
            <person name="Jumina J."/>
        </authorList>
    </citation>
    <scope>NUCLEOTIDE SEQUENCE</scope>
    <source>
        <strain evidence="1">STKMTI.2</strain>
    </source>
</reference>
<evidence type="ECO:0000313" key="1">
    <source>
        <dbReference type="EMBL" id="QTH70823.1"/>
    </source>
</evidence>
<keyword evidence="2" id="KW-1185">Reference proteome</keyword>